<organism evidence="10 11">
    <name type="scientific">Chryseosolibacter indicus</name>
    <dbReference type="NCBI Taxonomy" id="2782351"/>
    <lineage>
        <taxon>Bacteria</taxon>
        <taxon>Pseudomonadati</taxon>
        <taxon>Bacteroidota</taxon>
        <taxon>Cytophagia</taxon>
        <taxon>Cytophagales</taxon>
        <taxon>Chryseotaleaceae</taxon>
        <taxon>Chryseosolibacter</taxon>
    </lineage>
</organism>
<feature type="transmembrane region" description="Helical" evidence="8">
    <location>
        <begin position="20"/>
        <end position="38"/>
    </location>
</feature>
<dbReference type="PROSITE" id="PS01095">
    <property type="entry name" value="GH18_1"/>
    <property type="match status" value="1"/>
</dbReference>
<keyword evidence="4 7" id="KW-0378">Hydrolase</keyword>
<dbReference type="Gene3D" id="3.20.20.80">
    <property type="entry name" value="Glycosidases"/>
    <property type="match status" value="1"/>
</dbReference>
<dbReference type="InterPro" id="IPR022409">
    <property type="entry name" value="PKD/Chitinase_dom"/>
</dbReference>
<evidence type="ECO:0000256" key="8">
    <source>
        <dbReference type="SAM" id="Phobius"/>
    </source>
</evidence>
<dbReference type="InterPro" id="IPR001223">
    <property type="entry name" value="Glyco_hydro18_cat"/>
</dbReference>
<comment type="caution">
    <text evidence="10">The sequence shown here is derived from an EMBL/GenBank/DDBJ whole genome shotgun (WGS) entry which is preliminary data.</text>
</comment>
<dbReference type="InterPro" id="IPR001579">
    <property type="entry name" value="Glyco_hydro_18_chit_AS"/>
</dbReference>
<feature type="domain" description="GH18" evidence="9">
    <location>
        <begin position="51"/>
        <end position="522"/>
    </location>
</feature>
<sequence length="1133" mass="120489">MIYFTTNRTCYSLFHLKFRALIIIGFIIFSSVITRAQVNTGGNATTANHKKQVIGYLTNWDAWKAANAGLPAQGVLNHLNIDYGKYTILNYSFFGVASDGSLHSGDLRNKNIYQAGATQAPGDIFYVDPYSSWDLHLLFGELELIQHLNAEAVAKATAQGFQVQENGSTWSHPAWGLFNKSLPVPIHKPGGAPGVLELAHSKGVKVIASIGGWSMCKHFPEMAADPVKRQRFINDCVKLINTGFDGIDLDWEFPGPYAGMNFTGTQGDFANFSTLVQEIRNAIGPNKLITAAMSADPVKLQGFEWNKISNTMNYFNIMTYDFNGGWSNKAGHNAPLYNYDGAEAPTFNWKSTYDALVSYGVPKNKINMGSPFYGRGVVTSSTATLNGATTKRQETVQPDGPIQTCADYTNWPRDVYDGTPNYFYIKQVALGSGSGWTRSWDNQAKVPYLTKGNFFLSYDDEESIGHKAQFIVDNELAGTIIWTVFGDLEVSGSPTQFGTKLIRYPTVKSVLVNKINEVFAGGSTGLPTVIITSPANGTTVATGSNVTINATASDPGGSITQVEFLLNGTKVGEDASSPYSFTINNIAVGSHIITARAIDNANNTATSSVTITAGSNQPPIVSITAPSNGAVFTAPASITITANATDNGSVTKVEFFQGSTKLGEDTSSPYSFTWSNVQQGSYTLTAKATDNESATTTSAVITVTVNQATGGTCSGLTQYVNGSNYAAGAQVQHNSKKYECKVGGWCSLGGAYEPGVGWAWGDAWTDLGSCSGGSNANPSVAITSPTNNASFNASATVMLNATATDSDGTITKVEFYQGSTKLGEDTFSPYSFTWSNVAAGSYALKAVAIDNAGGVGSSAIVNITVNGNAAPSVSISSPANNATFTAPASITITASASDVKGSITKVEFYNGATKLGEDTSSPYSYSWTNVGADTYNLTARATDNDGLTSTSSTVTISVNAGGGCNNPQYVENGGYVAGSKVSNVSNTYECKGYPYTGWCNGPAWAYAPGTGTYWQDAWILVGACASARVKTADVNTITEEEADLELSGDEDGLSLYPNPGNAGEKNKVTFHFKDKANEVKVILRDINGSIVFEKPFTGVKQKLTVEFPSVTNGLYIIRVQGLNKSWVKKYIVN</sequence>
<dbReference type="SUPFAM" id="SSF49299">
    <property type="entry name" value="PKD domain"/>
    <property type="match status" value="1"/>
</dbReference>
<keyword evidence="5" id="KW-0119">Carbohydrate metabolism</keyword>
<keyword evidence="8" id="KW-1133">Transmembrane helix</keyword>
<accession>A0ABS5VJT5</accession>
<proteinExistence type="inferred from homology"/>
<comment type="catalytic activity">
    <reaction evidence="1">
        <text>Random endo-hydrolysis of N-acetyl-beta-D-glucosaminide (1-&gt;4)-beta-linkages in chitin and chitodextrins.</text>
        <dbReference type="EC" id="3.2.1.14"/>
    </reaction>
</comment>
<protein>
    <recommendedName>
        <fullName evidence="3">chitinase</fullName>
        <ecNumber evidence="3">3.2.1.14</ecNumber>
    </recommendedName>
</protein>
<dbReference type="InterPro" id="IPR017853">
    <property type="entry name" value="GH"/>
</dbReference>
<dbReference type="NCBIfam" id="TIGR04183">
    <property type="entry name" value="Por_Secre_tail"/>
    <property type="match status" value="1"/>
</dbReference>
<keyword evidence="11" id="KW-1185">Reference proteome</keyword>
<dbReference type="Proteomes" id="UP000772618">
    <property type="component" value="Unassembled WGS sequence"/>
</dbReference>
<dbReference type="SUPFAM" id="SSF51445">
    <property type="entry name" value="(Trans)glycosidases"/>
    <property type="match status" value="1"/>
</dbReference>
<dbReference type="SUPFAM" id="SSF54556">
    <property type="entry name" value="Chitinase insertion domain"/>
    <property type="match status" value="1"/>
</dbReference>
<dbReference type="SMART" id="SM00636">
    <property type="entry name" value="Glyco_18"/>
    <property type="match status" value="1"/>
</dbReference>
<keyword evidence="8" id="KW-0472">Membrane</keyword>
<dbReference type="Gene3D" id="3.10.50.10">
    <property type="match status" value="1"/>
</dbReference>
<evidence type="ECO:0000256" key="2">
    <source>
        <dbReference type="ARBA" id="ARBA00009121"/>
    </source>
</evidence>
<dbReference type="InterPro" id="IPR003610">
    <property type="entry name" value="CBM5/12"/>
</dbReference>
<evidence type="ECO:0000256" key="7">
    <source>
        <dbReference type="RuleBase" id="RU000489"/>
    </source>
</evidence>
<evidence type="ECO:0000256" key="6">
    <source>
        <dbReference type="ARBA" id="ARBA00023295"/>
    </source>
</evidence>
<gene>
    <name evidence="10" type="ORF">KK060_00330</name>
</gene>
<evidence type="ECO:0000313" key="10">
    <source>
        <dbReference type="EMBL" id="MBT1701703.1"/>
    </source>
</evidence>
<dbReference type="Gene3D" id="2.60.40.10">
    <property type="entry name" value="Immunoglobulins"/>
    <property type="match status" value="4"/>
</dbReference>
<dbReference type="EMBL" id="JAHESD010000001">
    <property type="protein sequence ID" value="MBT1701703.1"/>
    <property type="molecule type" value="Genomic_DNA"/>
</dbReference>
<dbReference type="PROSITE" id="PS51910">
    <property type="entry name" value="GH18_2"/>
    <property type="match status" value="1"/>
</dbReference>
<dbReference type="InterPro" id="IPR013783">
    <property type="entry name" value="Ig-like_fold"/>
</dbReference>
<name>A0ABS5VJT5_9BACT</name>
<evidence type="ECO:0000256" key="4">
    <source>
        <dbReference type="ARBA" id="ARBA00022801"/>
    </source>
</evidence>
<dbReference type="InterPro" id="IPR029070">
    <property type="entry name" value="Chitinase_insertion_sf"/>
</dbReference>
<dbReference type="PANTHER" id="PTHR11177">
    <property type="entry name" value="CHITINASE"/>
    <property type="match status" value="1"/>
</dbReference>
<keyword evidence="5" id="KW-0146">Chitin degradation</keyword>
<dbReference type="EC" id="3.2.1.14" evidence="3"/>
<dbReference type="PANTHER" id="PTHR11177:SF317">
    <property type="entry name" value="CHITINASE 12-RELATED"/>
    <property type="match status" value="1"/>
</dbReference>
<keyword evidence="8" id="KW-0812">Transmembrane</keyword>
<dbReference type="InterPro" id="IPR026444">
    <property type="entry name" value="Secre_tail"/>
</dbReference>
<comment type="similarity">
    <text evidence="2">Belongs to the glycosyl hydrolase 18 family. Chitinase class II subfamily.</text>
</comment>
<dbReference type="InterPro" id="IPR011583">
    <property type="entry name" value="Chitinase_II/V-like_cat"/>
</dbReference>
<dbReference type="RefSeq" id="WP_254151403.1">
    <property type="nucleotide sequence ID" value="NZ_JAHESD010000001.1"/>
</dbReference>
<evidence type="ECO:0000259" key="9">
    <source>
        <dbReference type="PROSITE" id="PS51910"/>
    </source>
</evidence>
<evidence type="ECO:0000313" key="11">
    <source>
        <dbReference type="Proteomes" id="UP000772618"/>
    </source>
</evidence>
<keyword evidence="6 7" id="KW-0326">Glycosidase</keyword>
<keyword evidence="5" id="KW-0624">Polysaccharide degradation</keyword>
<evidence type="ECO:0000256" key="1">
    <source>
        <dbReference type="ARBA" id="ARBA00000822"/>
    </source>
</evidence>
<dbReference type="InterPro" id="IPR050314">
    <property type="entry name" value="Glycosyl_Hydrlase_18"/>
</dbReference>
<reference evidence="10 11" key="1">
    <citation type="submission" date="2021-05" db="EMBL/GenBank/DDBJ databases">
        <title>A Polyphasic approach of four new species of the genus Ohtaekwangia: Ohtaekwangia histidinii sp. nov., Ohtaekwangia cretensis sp. nov., Ohtaekwangia indiensis sp. nov., Ohtaekwangia reichenbachii sp. nov. from diverse environment.</title>
        <authorList>
            <person name="Octaviana S."/>
        </authorList>
    </citation>
    <scope>NUCLEOTIDE SEQUENCE [LARGE SCALE GENOMIC DNA]</scope>
    <source>
        <strain evidence="10 11">PWU20</strain>
    </source>
</reference>
<dbReference type="Pfam" id="PF17957">
    <property type="entry name" value="Big_7"/>
    <property type="match status" value="4"/>
</dbReference>
<dbReference type="SMART" id="SM00089">
    <property type="entry name" value="PKD"/>
    <property type="match status" value="4"/>
</dbReference>
<evidence type="ECO:0000256" key="3">
    <source>
        <dbReference type="ARBA" id="ARBA00012729"/>
    </source>
</evidence>
<dbReference type="Pfam" id="PF00704">
    <property type="entry name" value="Glyco_hydro_18"/>
    <property type="match status" value="1"/>
</dbReference>
<dbReference type="SMART" id="SM00495">
    <property type="entry name" value="ChtBD3"/>
    <property type="match status" value="2"/>
</dbReference>
<dbReference type="InterPro" id="IPR035986">
    <property type="entry name" value="PKD_dom_sf"/>
</dbReference>
<evidence type="ECO:0000256" key="5">
    <source>
        <dbReference type="ARBA" id="ARBA00023024"/>
    </source>
</evidence>
<dbReference type="Pfam" id="PF18962">
    <property type="entry name" value="Por_Secre_tail"/>
    <property type="match status" value="1"/>
</dbReference>